<evidence type="ECO:0000313" key="6">
    <source>
        <dbReference type="EMBL" id="CAJ0704583.1"/>
    </source>
</evidence>
<dbReference type="InterPro" id="IPR036388">
    <property type="entry name" value="WH-like_DNA-bd_sf"/>
</dbReference>
<reference evidence="6 7" key="1">
    <citation type="submission" date="2023-07" db="EMBL/GenBank/DDBJ databases">
        <authorList>
            <person name="Peeters C."/>
        </authorList>
    </citation>
    <scope>NUCLEOTIDE SEQUENCE [LARGE SCALE GENOMIC DNA]</scope>
    <source>
        <strain evidence="6 7">LMG 18091</strain>
    </source>
</reference>
<dbReference type="InterPro" id="IPR058163">
    <property type="entry name" value="LysR-type_TF_proteobact-type"/>
</dbReference>
<keyword evidence="2" id="KW-0805">Transcription regulation</keyword>
<dbReference type="PROSITE" id="PS50931">
    <property type="entry name" value="HTH_LYSR"/>
    <property type="match status" value="1"/>
</dbReference>
<evidence type="ECO:0000313" key="7">
    <source>
        <dbReference type="Proteomes" id="UP001189915"/>
    </source>
</evidence>
<dbReference type="AlphaFoldDB" id="A0AAD2BET9"/>
<proteinExistence type="inferred from homology"/>
<dbReference type="InterPro" id="IPR036390">
    <property type="entry name" value="WH_DNA-bd_sf"/>
</dbReference>
<keyword evidence="7" id="KW-1185">Reference proteome</keyword>
<evidence type="ECO:0000256" key="1">
    <source>
        <dbReference type="ARBA" id="ARBA00009437"/>
    </source>
</evidence>
<gene>
    <name evidence="6" type="primary">gcvA_6</name>
    <name evidence="6" type="ORF">LMG18091_04217</name>
</gene>
<evidence type="ECO:0000256" key="2">
    <source>
        <dbReference type="ARBA" id="ARBA00023015"/>
    </source>
</evidence>
<dbReference type="Proteomes" id="UP001189915">
    <property type="component" value="Unassembled WGS sequence"/>
</dbReference>
<sequence>MSTPLVRLASLDLLRGFVAVGRRMSITLAADDLCLTQSAVSRQVSALEEALGVKLLVRGHRSIAFTPEGERLFRSADSAVQQLQDAIGAIRVAAERRPVTITASIGVTGLWLLPRLARFQLQYPDIDVRVATNNRLVDLKNEGIELAIRYCPPTDAPPGAIRLFGETVAPVAHPSLGLRSLDSAEALAGLTLLDFDDRDLRRPWLQWTDWLAAAGWSHAKPRTVLRFNQHDQIIHAAVAGQGIALGRLELIAPLLADGRLVTVPTIAPGVRNTHAYWLIQSEPNPRRDVRDVAAWICSEAATQATHASGASELA</sequence>
<dbReference type="EMBL" id="CATWAF010000006">
    <property type="protein sequence ID" value="CAJ0704583.1"/>
    <property type="molecule type" value="Genomic_DNA"/>
</dbReference>
<dbReference type="InterPro" id="IPR005119">
    <property type="entry name" value="LysR_subst-bd"/>
</dbReference>
<dbReference type="Gene3D" id="1.10.10.10">
    <property type="entry name" value="Winged helix-like DNA-binding domain superfamily/Winged helix DNA-binding domain"/>
    <property type="match status" value="1"/>
</dbReference>
<dbReference type="Pfam" id="PF00126">
    <property type="entry name" value="HTH_1"/>
    <property type="match status" value="1"/>
</dbReference>
<dbReference type="Gene3D" id="3.40.190.10">
    <property type="entry name" value="Periplasmic binding protein-like II"/>
    <property type="match status" value="2"/>
</dbReference>
<dbReference type="CDD" id="cd08432">
    <property type="entry name" value="PBP2_GcdR_TrpI_HvrB_AmpR_like"/>
    <property type="match status" value="1"/>
</dbReference>
<dbReference type="PANTHER" id="PTHR30537:SF74">
    <property type="entry name" value="HTH-TYPE TRANSCRIPTIONAL REGULATOR TRPI"/>
    <property type="match status" value="1"/>
</dbReference>
<dbReference type="SUPFAM" id="SSF46785">
    <property type="entry name" value="Winged helix' DNA-binding domain"/>
    <property type="match status" value="1"/>
</dbReference>
<protein>
    <submittedName>
        <fullName evidence="6">Glycine cleavage system transcriptional activator</fullName>
    </submittedName>
</protein>
<evidence type="ECO:0000256" key="3">
    <source>
        <dbReference type="ARBA" id="ARBA00023125"/>
    </source>
</evidence>
<comment type="caution">
    <text evidence="6">The sequence shown here is derived from an EMBL/GenBank/DDBJ whole genome shotgun (WGS) entry which is preliminary data.</text>
</comment>
<comment type="similarity">
    <text evidence="1">Belongs to the LysR transcriptional regulatory family.</text>
</comment>
<evidence type="ECO:0000259" key="5">
    <source>
        <dbReference type="PROSITE" id="PS50931"/>
    </source>
</evidence>
<dbReference type="PANTHER" id="PTHR30537">
    <property type="entry name" value="HTH-TYPE TRANSCRIPTIONAL REGULATOR"/>
    <property type="match status" value="1"/>
</dbReference>
<evidence type="ECO:0000256" key="4">
    <source>
        <dbReference type="ARBA" id="ARBA00023163"/>
    </source>
</evidence>
<dbReference type="GO" id="GO:0003700">
    <property type="term" value="F:DNA-binding transcription factor activity"/>
    <property type="evidence" value="ECO:0007669"/>
    <property type="project" value="InterPro"/>
</dbReference>
<dbReference type="FunFam" id="1.10.10.10:FF:000001">
    <property type="entry name" value="LysR family transcriptional regulator"/>
    <property type="match status" value="1"/>
</dbReference>
<accession>A0AAD2BET9</accession>
<dbReference type="InterPro" id="IPR000847">
    <property type="entry name" value="LysR_HTH_N"/>
</dbReference>
<name>A0AAD2BET9_9RALS</name>
<dbReference type="PRINTS" id="PR00039">
    <property type="entry name" value="HTHLYSR"/>
</dbReference>
<dbReference type="RefSeq" id="WP_260802510.1">
    <property type="nucleotide sequence ID" value="NZ_CATWAF010000006.1"/>
</dbReference>
<feature type="domain" description="HTH lysR-type" evidence="5">
    <location>
        <begin position="11"/>
        <end position="66"/>
    </location>
</feature>
<dbReference type="GO" id="GO:0043565">
    <property type="term" value="F:sequence-specific DNA binding"/>
    <property type="evidence" value="ECO:0007669"/>
    <property type="project" value="TreeGrafter"/>
</dbReference>
<dbReference type="SUPFAM" id="SSF53850">
    <property type="entry name" value="Periplasmic binding protein-like II"/>
    <property type="match status" value="1"/>
</dbReference>
<dbReference type="Pfam" id="PF03466">
    <property type="entry name" value="LysR_substrate"/>
    <property type="match status" value="1"/>
</dbReference>
<organism evidence="6 7">
    <name type="scientific">Ralstonia wenshanensis</name>
    <dbReference type="NCBI Taxonomy" id="2842456"/>
    <lineage>
        <taxon>Bacteria</taxon>
        <taxon>Pseudomonadati</taxon>
        <taxon>Pseudomonadota</taxon>
        <taxon>Betaproteobacteria</taxon>
        <taxon>Burkholderiales</taxon>
        <taxon>Burkholderiaceae</taxon>
        <taxon>Ralstonia</taxon>
    </lineage>
</organism>
<keyword evidence="4" id="KW-0804">Transcription</keyword>
<keyword evidence="3" id="KW-0238">DNA-binding</keyword>
<dbReference type="GO" id="GO:0006351">
    <property type="term" value="P:DNA-templated transcription"/>
    <property type="evidence" value="ECO:0007669"/>
    <property type="project" value="TreeGrafter"/>
</dbReference>